<feature type="compositionally biased region" description="Basic and acidic residues" evidence="1">
    <location>
        <begin position="35"/>
        <end position="45"/>
    </location>
</feature>
<feature type="compositionally biased region" description="Polar residues" evidence="1">
    <location>
        <begin position="1"/>
        <end position="22"/>
    </location>
</feature>
<dbReference type="STRING" id="5364.A0A5C3MLJ2"/>
<gene>
    <name evidence="2" type="ORF">OE88DRAFT_1739647</name>
</gene>
<organism evidence="2 3">
    <name type="scientific">Heliocybe sulcata</name>
    <dbReference type="NCBI Taxonomy" id="5364"/>
    <lineage>
        <taxon>Eukaryota</taxon>
        <taxon>Fungi</taxon>
        <taxon>Dikarya</taxon>
        <taxon>Basidiomycota</taxon>
        <taxon>Agaricomycotina</taxon>
        <taxon>Agaricomycetes</taxon>
        <taxon>Gloeophyllales</taxon>
        <taxon>Gloeophyllaceae</taxon>
        <taxon>Heliocybe</taxon>
    </lineage>
</organism>
<feature type="region of interest" description="Disordered" evidence="1">
    <location>
        <begin position="1"/>
        <end position="45"/>
    </location>
</feature>
<accession>A0A5C3MLJ2</accession>
<evidence type="ECO:0000256" key="1">
    <source>
        <dbReference type="SAM" id="MobiDB-lite"/>
    </source>
</evidence>
<dbReference type="Proteomes" id="UP000305948">
    <property type="component" value="Unassembled WGS sequence"/>
</dbReference>
<reference evidence="2 3" key="1">
    <citation type="journal article" date="2019" name="Nat. Ecol. Evol.">
        <title>Megaphylogeny resolves global patterns of mushroom evolution.</title>
        <authorList>
            <person name="Varga T."/>
            <person name="Krizsan K."/>
            <person name="Foldi C."/>
            <person name="Dima B."/>
            <person name="Sanchez-Garcia M."/>
            <person name="Sanchez-Ramirez S."/>
            <person name="Szollosi G.J."/>
            <person name="Szarkandi J.G."/>
            <person name="Papp V."/>
            <person name="Albert L."/>
            <person name="Andreopoulos W."/>
            <person name="Angelini C."/>
            <person name="Antonin V."/>
            <person name="Barry K.W."/>
            <person name="Bougher N.L."/>
            <person name="Buchanan P."/>
            <person name="Buyck B."/>
            <person name="Bense V."/>
            <person name="Catcheside P."/>
            <person name="Chovatia M."/>
            <person name="Cooper J."/>
            <person name="Damon W."/>
            <person name="Desjardin D."/>
            <person name="Finy P."/>
            <person name="Geml J."/>
            <person name="Haridas S."/>
            <person name="Hughes K."/>
            <person name="Justo A."/>
            <person name="Karasinski D."/>
            <person name="Kautmanova I."/>
            <person name="Kiss B."/>
            <person name="Kocsube S."/>
            <person name="Kotiranta H."/>
            <person name="LaButti K.M."/>
            <person name="Lechner B.E."/>
            <person name="Liimatainen K."/>
            <person name="Lipzen A."/>
            <person name="Lukacs Z."/>
            <person name="Mihaltcheva S."/>
            <person name="Morgado L.N."/>
            <person name="Niskanen T."/>
            <person name="Noordeloos M.E."/>
            <person name="Ohm R.A."/>
            <person name="Ortiz-Santana B."/>
            <person name="Ovrebo C."/>
            <person name="Racz N."/>
            <person name="Riley R."/>
            <person name="Savchenko A."/>
            <person name="Shiryaev A."/>
            <person name="Soop K."/>
            <person name="Spirin V."/>
            <person name="Szebenyi C."/>
            <person name="Tomsovsky M."/>
            <person name="Tulloss R.E."/>
            <person name="Uehling J."/>
            <person name="Grigoriev I.V."/>
            <person name="Vagvolgyi C."/>
            <person name="Papp T."/>
            <person name="Martin F.M."/>
            <person name="Miettinen O."/>
            <person name="Hibbett D.S."/>
            <person name="Nagy L.G."/>
        </authorList>
    </citation>
    <scope>NUCLEOTIDE SEQUENCE [LARGE SCALE GENOMIC DNA]</scope>
    <source>
        <strain evidence="2 3">OMC1185</strain>
    </source>
</reference>
<evidence type="ECO:0000313" key="3">
    <source>
        <dbReference type="Proteomes" id="UP000305948"/>
    </source>
</evidence>
<dbReference type="OrthoDB" id="2844016at2759"/>
<protein>
    <submittedName>
        <fullName evidence="2">Uncharacterized protein</fullName>
    </submittedName>
</protein>
<name>A0A5C3MLJ2_9AGAM</name>
<evidence type="ECO:0000313" key="2">
    <source>
        <dbReference type="EMBL" id="TFK46180.1"/>
    </source>
</evidence>
<sequence length="89" mass="9456">MSNFTITAYNTTLPDANSTGSQPLAGEDFQDDDELPMHDYRDDPPAARKQEAFFTKQSEPPPSGNGCLVDPVIAASSDVDLGGIVANVI</sequence>
<dbReference type="EMBL" id="ML213532">
    <property type="protein sequence ID" value="TFK46180.1"/>
    <property type="molecule type" value="Genomic_DNA"/>
</dbReference>
<dbReference type="AlphaFoldDB" id="A0A5C3MLJ2"/>
<keyword evidence="3" id="KW-1185">Reference proteome</keyword>
<proteinExistence type="predicted"/>